<dbReference type="SUPFAM" id="SSF52540">
    <property type="entry name" value="P-loop containing nucleoside triphosphate hydrolases"/>
    <property type="match status" value="1"/>
</dbReference>
<dbReference type="EC" id="5.6.2.4" evidence="7"/>
<dbReference type="InterPro" id="IPR027785">
    <property type="entry name" value="UvrD-like_helicase_C"/>
</dbReference>
<sequence length="687" mass="79707">MQFEQEKERLSKALAVISKQYDRLASIPEYLGDDFTEKVLEDNRRRLRESLAIAKKEPYFARLDFKDEEGEKVKVTYIGKAGVFDESTGDVLITDWRAPIASLFYGFSGSEDDVYYQSPDGIVEGEIYLKRNIVTYDRELQRVVDRYIRGEQESSGGDEFLLYKLEDQKDNRLRDIVATIQGEQNEIIRYPLNKAVIIQGVAGSGKTTVALHRLAYLLYEYREQLTAHRMIIFAPNTIFLDYISQVLPELGVGDIVQTTFPKWGMTSIIDDPKCKLESLSERRKAFFESEAAGQDNWKGSLEFQKQVREQLSKLEKEWLPEEDFIPWENKQGVPLEKIKNWIETDFKDNPVTKKYDRLKAKLTRWVEIEAKMYEEKKEQEQASKDGKKELRRYLRKWKKRKPYELYAQILKNMGRKDLLPPKDNITLDDLAPLLDIHDYWYGIERDEKFDHVVIDEAQDFSPYQVSVLNARTKTASFTILGDLAQGIHSNEGIDEWDNFIDLFGTSRAKFFQMTKSYRSTYEIIAFSNIILSHLANRPAYAEPVFRSGEDVHIQQVKAEEKSAEIISWVHRMKEQDMNTIAVILRSEAECNEIYPKLKEEIPDLTMITTEDKSYEGGISLLPVYVSKGLEFDSVLMVDVDEEHYPETEQTIKLLYVGCTRALHHLSVIYSGKASKLISNGQTLIWSV</sequence>
<evidence type="ECO:0000256" key="6">
    <source>
        <dbReference type="ARBA" id="ARBA00034617"/>
    </source>
</evidence>
<keyword evidence="5" id="KW-0413">Isomerase</keyword>
<dbReference type="Proteomes" id="UP000641206">
    <property type="component" value="Unassembled WGS sequence"/>
</dbReference>
<evidence type="ECO:0000256" key="8">
    <source>
        <dbReference type="ARBA" id="ARBA00048988"/>
    </source>
</evidence>
<dbReference type="Pfam" id="PF00580">
    <property type="entry name" value="UvrD-helicase"/>
    <property type="match status" value="1"/>
</dbReference>
<evidence type="ECO:0000256" key="4">
    <source>
        <dbReference type="ARBA" id="ARBA00022840"/>
    </source>
</evidence>
<comment type="catalytic activity">
    <reaction evidence="8">
        <text>ATP + H2O = ADP + phosphate + H(+)</text>
        <dbReference type="Rhea" id="RHEA:13065"/>
        <dbReference type="ChEBI" id="CHEBI:15377"/>
        <dbReference type="ChEBI" id="CHEBI:15378"/>
        <dbReference type="ChEBI" id="CHEBI:30616"/>
        <dbReference type="ChEBI" id="CHEBI:43474"/>
        <dbReference type="ChEBI" id="CHEBI:456216"/>
        <dbReference type="EC" id="5.6.2.4"/>
    </reaction>
</comment>
<name>A0ABQ2NTK7_9BACI</name>
<dbReference type="EMBL" id="BMLW01000002">
    <property type="protein sequence ID" value="GGP08348.1"/>
    <property type="molecule type" value="Genomic_DNA"/>
</dbReference>
<keyword evidence="4 9" id="KW-0067">ATP-binding</keyword>
<dbReference type="RefSeq" id="WP_188733225.1">
    <property type="nucleotide sequence ID" value="NZ_BMLW01000002.1"/>
</dbReference>
<comment type="catalytic activity">
    <reaction evidence="6">
        <text>Couples ATP hydrolysis with the unwinding of duplex DNA by translocating in the 3'-5' direction.</text>
        <dbReference type="EC" id="5.6.2.4"/>
    </reaction>
</comment>
<keyword evidence="3 9" id="KW-0347">Helicase</keyword>
<protein>
    <recommendedName>
        <fullName evidence="7">DNA 3'-5' helicase</fullName>
        <ecNumber evidence="7">5.6.2.4</ecNumber>
    </recommendedName>
</protein>
<keyword evidence="1 9" id="KW-0547">Nucleotide-binding</keyword>
<dbReference type="Pfam" id="PF13538">
    <property type="entry name" value="UvrD_C_2"/>
    <property type="match status" value="1"/>
</dbReference>
<evidence type="ECO:0000256" key="5">
    <source>
        <dbReference type="ARBA" id="ARBA00023235"/>
    </source>
</evidence>
<dbReference type="PROSITE" id="PS51198">
    <property type="entry name" value="UVRD_HELICASE_ATP_BIND"/>
    <property type="match status" value="1"/>
</dbReference>
<dbReference type="Pfam" id="PF13361">
    <property type="entry name" value="UvrD_C"/>
    <property type="match status" value="1"/>
</dbReference>
<evidence type="ECO:0000256" key="9">
    <source>
        <dbReference type="PROSITE-ProRule" id="PRU00560"/>
    </source>
</evidence>
<dbReference type="InterPro" id="IPR014017">
    <property type="entry name" value="DNA_helicase_UvrD-like_C"/>
</dbReference>
<evidence type="ECO:0000256" key="3">
    <source>
        <dbReference type="ARBA" id="ARBA00022806"/>
    </source>
</evidence>
<dbReference type="PANTHER" id="PTHR11070">
    <property type="entry name" value="UVRD / RECB / PCRA DNA HELICASE FAMILY MEMBER"/>
    <property type="match status" value="1"/>
</dbReference>
<evidence type="ECO:0000256" key="7">
    <source>
        <dbReference type="ARBA" id="ARBA00034808"/>
    </source>
</evidence>
<feature type="domain" description="UvrD-like helicase ATP-binding" evidence="10">
    <location>
        <begin position="179"/>
        <end position="520"/>
    </location>
</feature>
<keyword evidence="12" id="KW-1185">Reference proteome</keyword>
<comment type="caution">
    <text evidence="11">The sequence shown here is derived from an EMBL/GenBank/DDBJ whole genome shotgun (WGS) entry which is preliminary data.</text>
</comment>
<dbReference type="InterPro" id="IPR014016">
    <property type="entry name" value="UvrD-like_ATP-bd"/>
</dbReference>
<organism evidence="11 12">
    <name type="scientific">Oceanobacillus neutriphilus</name>
    <dbReference type="NCBI Taxonomy" id="531815"/>
    <lineage>
        <taxon>Bacteria</taxon>
        <taxon>Bacillati</taxon>
        <taxon>Bacillota</taxon>
        <taxon>Bacilli</taxon>
        <taxon>Bacillales</taxon>
        <taxon>Bacillaceae</taxon>
        <taxon>Oceanobacillus</taxon>
    </lineage>
</organism>
<feature type="binding site" evidence="9">
    <location>
        <begin position="200"/>
        <end position="207"/>
    </location>
    <ligand>
        <name>ATP</name>
        <dbReference type="ChEBI" id="CHEBI:30616"/>
    </ligand>
</feature>
<dbReference type="InterPro" id="IPR000212">
    <property type="entry name" value="DNA_helicase_UvrD/REP"/>
</dbReference>
<accession>A0ABQ2NTK7</accession>
<proteinExistence type="predicted"/>
<dbReference type="InterPro" id="IPR027417">
    <property type="entry name" value="P-loop_NTPase"/>
</dbReference>
<evidence type="ECO:0000256" key="1">
    <source>
        <dbReference type="ARBA" id="ARBA00022741"/>
    </source>
</evidence>
<evidence type="ECO:0000256" key="2">
    <source>
        <dbReference type="ARBA" id="ARBA00022801"/>
    </source>
</evidence>
<evidence type="ECO:0000313" key="12">
    <source>
        <dbReference type="Proteomes" id="UP000641206"/>
    </source>
</evidence>
<dbReference type="PANTHER" id="PTHR11070:SF17">
    <property type="entry name" value="DNA HELICASE IV"/>
    <property type="match status" value="1"/>
</dbReference>
<reference evidence="12" key="1">
    <citation type="journal article" date="2019" name="Int. J. Syst. Evol. Microbiol.">
        <title>The Global Catalogue of Microorganisms (GCM) 10K type strain sequencing project: providing services to taxonomists for standard genome sequencing and annotation.</title>
        <authorList>
            <consortium name="The Broad Institute Genomics Platform"/>
            <consortium name="The Broad Institute Genome Sequencing Center for Infectious Disease"/>
            <person name="Wu L."/>
            <person name="Ma J."/>
        </authorList>
    </citation>
    <scope>NUCLEOTIDE SEQUENCE [LARGE SCALE GENOMIC DNA]</scope>
    <source>
        <strain evidence="12">CGMCC 1.7693</strain>
    </source>
</reference>
<dbReference type="GO" id="GO:0004386">
    <property type="term" value="F:helicase activity"/>
    <property type="evidence" value="ECO:0007669"/>
    <property type="project" value="UniProtKB-KW"/>
</dbReference>
<keyword evidence="2 9" id="KW-0378">Hydrolase</keyword>
<evidence type="ECO:0000313" key="11">
    <source>
        <dbReference type="EMBL" id="GGP08348.1"/>
    </source>
</evidence>
<dbReference type="Gene3D" id="3.40.50.300">
    <property type="entry name" value="P-loop containing nucleotide triphosphate hydrolases"/>
    <property type="match status" value="3"/>
</dbReference>
<gene>
    <name evidence="11" type="primary">uvrD</name>
    <name evidence="11" type="ORF">GCM10011346_08030</name>
</gene>
<evidence type="ECO:0000259" key="10">
    <source>
        <dbReference type="PROSITE" id="PS51198"/>
    </source>
</evidence>